<dbReference type="Proteomes" id="UP000266673">
    <property type="component" value="Unassembled WGS sequence"/>
</dbReference>
<evidence type="ECO:0000313" key="2">
    <source>
        <dbReference type="Proteomes" id="UP000266673"/>
    </source>
</evidence>
<dbReference type="AlphaFoldDB" id="A0A397TZZ1"/>
<gene>
    <name evidence="1" type="ORF">C2G38_2234457</name>
</gene>
<evidence type="ECO:0000313" key="1">
    <source>
        <dbReference type="EMBL" id="RIB00386.1"/>
    </source>
</evidence>
<proteinExistence type="predicted"/>
<keyword evidence="2" id="KW-1185">Reference proteome</keyword>
<dbReference type="OrthoDB" id="10452667at2759"/>
<dbReference type="EMBL" id="QKWP01004307">
    <property type="protein sequence ID" value="RIB00386.1"/>
    <property type="molecule type" value="Genomic_DNA"/>
</dbReference>
<organism evidence="1 2">
    <name type="scientific">Gigaspora rosea</name>
    <dbReference type="NCBI Taxonomy" id="44941"/>
    <lineage>
        <taxon>Eukaryota</taxon>
        <taxon>Fungi</taxon>
        <taxon>Fungi incertae sedis</taxon>
        <taxon>Mucoromycota</taxon>
        <taxon>Glomeromycotina</taxon>
        <taxon>Glomeromycetes</taxon>
        <taxon>Diversisporales</taxon>
        <taxon>Gigasporaceae</taxon>
        <taxon>Gigaspora</taxon>
    </lineage>
</organism>
<comment type="caution">
    <text evidence="1">The sequence shown here is derived from an EMBL/GenBank/DDBJ whole genome shotgun (WGS) entry which is preliminary data.</text>
</comment>
<sequence>MVELVEFIWTQFIINCIESIAPGYKTNNSYNFIELNHTTLDKYIKKNKGMYTINLLSTCDQYKIQETRFNIYFNNTREKEHKGQSWNSWLYLKSYKEAFKSFNKLNSLNLFKDLKNRLYLEFQK</sequence>
<accession>A0A397TZZ1</accession>
<name>A0A397TZZ1_9GLOM</name>
<protein>
    <submittedName>
        <fullName evidence="1">Uncharacterized protein</fullName>
    </submittedName>
</protein>
<reference evidence="1 2" key="1">
    <citation type="submission" date="2018-06" db="EMBL/GenBank/DDBJ databases">
        <title>Comparative genomics reveals the genomic features of Rhizophagus irregularis, R. cerebriforme, R. diaphanum and Gigaspora rosea, and their symbiotic lifestyle signature.</title>
        <authorList>
            <person name="Morin E."/>
            <person name="San Clemente H."/>
            <person name="Chen E.C.H."/>
            <person name="De La Providencia I."/>
            <person name="Hainaut M."/>
            <person name="Kuo A."/>
            <person name="Kohler A."/>
            <person name="Murat C."/>
            <person name="Tang N."/>
            <person name="Roy S."/>
            <person name="Loubradou J."/>
            <person name="Henrissat B."/>
            <person name="Grigoriev I.V."/>
            <person name="Corradi N."/>
            <person name="Roux C."/>
            <person name="Martin F.M."/>
        </authorList>
    </citation>
    <scope>NUCLEOTIDE SEQUENCE [LARGE SCALE GENOMIC DNA]</scope>
    <source>
        <strain evidence="1 2">DAOM 194757</strain>
    </source>
</reference>